<dbReference type="EMBL" id="BKCJ010003284">
    <property type="protein sequence ID" value="GEU54135.1"/>
    <property type="molecule type" value="Genomic_DNA"/>
</dbReference>
<dbReference type="Pfam" id="PF07727">
    <property type="entry name" value="RVT_2"/>
    <property type="match status" value="1"/>
</dbReference>
<organism evidence="4">
    <name type="scientific">Tanacetum cinerariifolium</name>
    <name type="common">Dalmatian daisy</name>
    <name type="synonym">Chrysanthemum cinerariifolium</name>
    <dbReference type="NCBI Taxonomy" id="118510"/>
    <lineage>
        <taxon>Eukaryota</taxon>
        <taxon>Viridiplantae</taxon>
        <taxon>Streptophyta</taxon>
        <taxon>Embryophyta</taxon>
        <taxon>Tracheophyta</taxon>
        <taxon>Spermatophyta</taxon>
        <taxon>Magnoliopsida</taxon>
        <taxon>eudicotyledons</taxon>
        <taxon>Gunneridae</taxon>
        <taxon>Pentapetalae</taxon>
        <taxon>asterids</taxon>
        <taxon>campanulids</taxon>
        <taxon>Asterales</taxon>
        <taxon>Asteraceae</taxon>
        <taxon>Asteroideae</taxon>
        <taxon>Anthemideae</taxon>
        <taxon>Anthemidinae</taxon>
        <taxon>Tanacetum</taxon>
    </lineage>
</organism>
<evidence type="ECO:0000313" key="4">
    <source>
        <dbReference type="EMBL" id="GEU54135.1"/>
    </source>
</evidence>
<feature type="coiled-coil region" evidence="1">
    <location>
        <begin position="570"/>
        <end position="597"/>
    </location>
</feature>
<feature type="domain" description="Reverse transcriptase Ty1/copia-type" evidence="3">
    <location>
        <begin position="1"/>
        <end position="69"/>
    </location>
</feature>
<feature type="region of interest" description="Disordered" evidence="2">
    <location>
        <begin position="341"/>
        <end position="371"/>
    </location>
</feature>
<feature type="region of interest" description="Disordered" evidence="2">
    <location>
        <begin position="434"/>
        <end position="457"/>
    </location>
</feature>
<feature type="compositionally biased region" description="Acidic residues" evidence="2">
    <location>
        <begin position="349"/>
        <end position="358"/>
    </location>
</feature>
<dbReference type="PANTHER" id="PTHR11439">
    <property type="entry name" value="GAG-POL-RELATED RETROTRANSPOSON"/>
    <property type="match status" value="1"/>
</dbReference>
<accession>A0A6L2L1I1</accession>
<evidence type="ECO:0000259" key="3">
    <source>
        <dbReference type="Pfam" id="PF07727"/>
    </source>
</evidence>
<dbReference type="PANTHER" id="PTHR11439:SF495">
    <property type="entry name" value="REVERSE TRANSCRIPTASE, RNA-DEPENDENT DNA POLYMERASE-RELATED"/>
    <property type="match status" value="1"/>
</dbReference>
<keyword evidence="4" id="KW-0695">RNA-directed DNA polymerase</keyword>
<dbReference type="GO" id="GO:0003964">
    <property type="term" value="F:RNA-directed DNA polymerase activity"/>
    <property type="evidence" value="ECO:0007669"/>
    <property type="project" value="UniProtKB-KW"/>
</dbReference>
<reference evidence="4" key="1">
    <citation type="journal article" date="2019" name="Sci. Rep.">
        <title>Draft genome of Tanacetum cinerariifolium, the natural source of mosquito coil.</title>
        <authorList>
            <person name="Yamashiro T."/>
            <person name="Shiraishi A."/>
            <person name="Satake H."/>
            <person name="Nakayama K."/>
        </authorList>
    </citation>
    <scope>NUCLEOTIDE SEQUENCE</scope>
</reference>
<evidence type="ECO:0000256" key="2">
    <source>
        <dbReference type="SAM" id="MobiDB-lite"/>
    </source>
</evidence>
<feature type="compositionally biased region" description="Polar residues" evidence="2">
    <location>
        <begin position="362"/>
        <end position="371"/>
    </location>
</feature>
<gene>
    <name evidence="4" type="ORF">Tci_026113</name>
</gene>
<evidence type="ECO:0000256" key="1">
    <source>
        <dbReference type="SAM" id="Coils"/>
    </source>
</evidence>
<dbReference type="AlphaFoldDB" id="A0A6L2L1I1"/>
<keyword evidence="4" id="KW-0808">Transferase</keyword>
<sequence length="711" mass="81316">MDVKSAFLYRRIKEEVYVCQPPGFEDPNFPDKVYKVEKALYGLHQASRACQDKYVAEVLKKFDFVNVKTASTPMESNKPLIKDEEAKDVDVHLYRSMIGSLMYLTTYWPDITFAVCAYARFQVNPKTSHLYDVKRIFRYLKGQPKLGLWYHKDSPFDLEAYFDSDYVGASLDKKSITGGCQFLGKRSISWQCKKQTIIANSTTEVEYVTTANYCRQLMLLAHSLSAASWKLMLPSIKLQLQVTVNGAQGYDQEKFQALVDKTKVIITEDSIKSDICFDDAEGTAYLLNEVIFEGLARMSAKTTTLNEFSSTMASAIICLADNQKFNFSKYIFDDMKQKSRRKQRKEEEVSNDESEDEDHVPTCSSDPLPSGEDSSILNKLMVFCTSLHEHVLDLQEANDAQAKEIAALKKKVTKLNKWRKSRSGGLRRLKKIGSGRRVKSPMEKDGLGAQEDASKHGKMIDEIDQNAEIELGDEALGKTNDDEMFRVNDFAREEVVMDTTTGKHEEQVIDVGTAVKDSVAPTTDVTEDEITMAQALVALKSIKPKVVDKRKAKMIKPEVPIKKKDQMRIDEEYARKLQAVEQEATRLSRAQQDEEANNSWDNISDDGDKVIIEATPISSRFPTFIDYKIHKEGKKTYFKIIRADGNSQVYQTFEKMFKNFNREDLEVLWAIVKDRFKKEKLVDDMDNLLFRTLKPCLSIMWKIRYGHTNKD</sequence>
<protein>
    <submittedName>
        <fullName evidence="4">Ribonuclease H-like domain, reverse transcriptase, RNA-dependent DNA polymerase</fullName>
    </submittedName>
</protein>
<proteinExistence type="predicted"/>
<dbReference type="InterPro" id="IPR013103">
    <property type="entry name" value="RVT_2"/>
</dbReference>
<feature type="compositionally biased region" description="Basic and acidic residues" evidence="2">
    <location>
        <begin position="440"/>
        <end position="457"/>
    </location>
</feature>
<comment type="caution">
    <text evidence="4">The sequence shown here is derived from an EMBL/GenBank/DDBJ whole genome shotgun (WGS) entry which is preliminary data.</text>
</comment>
<name>A0A6L2L1I1_TANCI</name>
<keyword evidence="1" id="KW-0175">Coiled coil</keyword>
<keyword evidence="4" id="KW-0548">Nucleotidyltransferase</keyword>
<dbReference type="CDD" id="cd09272">
    <property type="entry name" value="RNase_HI_RT_Ty1"/>
    <property type="match status" value="1"/>
</dbReference>